<proteinExistence type="predicted"/>
<name>A0A0F0LCL6_9MICO</name>
<evidence type="ECO:0000256" key="3">
    <source>
        <dbReference type="ARBA" id="ARBA00022989"/>
    </source>
</evidence>
<reference evidence="8 9" key="1">
    <citation type="submission" date="2015-02" db="EMBL/GenBank/DDBJ databases">
        <title>Draft genome sequences of ten Microbacterium spp. with emphasis on heavy metal contaminated environments.</title>
        <authorList>
            <person name="Corretto E."/>
        </authorList>
    </citation>
    <scope>NUCLEOTIDE SEQUENCE [LARGE SCALE GENOMIC DNA]</scope>
    <source>
        <strain evidence="8 9">BEL4b</strain>
    </source>
</reference>
<evidence type="ECO:0000256" key="1">
    <source>
        <dbReference type="ARBA" id="ARBA00004141"/>
    </source>
</evidence>
<gene>
    <name evidence="8" type="ORF">RS83_00805</name>
</gene>
<feature type="region of interest" description="Disordered" evidence="5">
    <location>
        <begin position="1"/>
        <end position="20"/>
    </location>
</feature>
<organism evidence="8 9">
    <name type="scientific">Microbacterium oxydans</name>
    <dbReference type="NCBI Taxonomy" id="82380"/>
    <lineage>
        <taxon>Bacteria</taxon>
        <taxon>Bacillati</taxon>
        <taxon>Actinomycetota</taxon>
        <taxon>Actinomycetes</taxon>
        <taxon>Micrococcales</taxon>
        <taxon>Microbacteriaceae</taxon>
        <taxon>Microbacterium</taxon>
    </lineage>
</organism>
<dbReference type="Proteomes" id="UP000033640">
    <property type="component" value="Unassembled WGS sequence"/>
</dbReference>
<keyword evidence="3 6" id="KW-1133">Transmembrane helix</keyword>
<feature type="domain" description="ABC-2 type transporter transmembrane" evidence="7">
    <location>
        <begin position="40"/>
        <end position="354"/>
    </location>
</feature>
<dbReference type="GO" id="GO:0140359">
    <property type="term" value="F:ABC-type transporter activity"/>
    <property type="evidence" value="ECO:0007669"/>
    <property type="project" value="InterPro"/>
</dbReference>
<evidence type="ECO:0000256" key="5">
    <source>
        <dbReference type="SAM" id="MobiDB-lite"/>
    </source>
</evidence>
<evidence type="ECO:0000256" key="6">
    <source>
        <dbReference type="SAM" id="Phobius"/>
    </source>
</evidence>
<dbReference type="PANTHER" id="PTHR43471:SF3">
    <property type="entry name" value="ABC TRANSPORTER PERMEASE PROTEIN NATB"/>
    <property type="match status" value="1"/>
</dbReference>
<comment type="caution">
    <text evidence="8">The sequence shown here is derived from an EMBL/GenBank/DDBJ whole genome shotgun (WGS) entry which is preliminary data.</text>
</comment>
<dbReference type="EMBL" id="JYIW01000019">
    <property type="protein sequence ID" value="KJL30419.1"/>
    <property type="molecule type" value="Genomic_DNA"/>
</dbReference>
<keyword evidence="2 6" id="KW-0812">Transmembrane</keyword>
<keyword evidence="4 6" id="KW-0472">Membrane</keyword>
<feature type="transmembrane region" description="Helical" evidence="6">
    <location>
        <begin position="294"/>
        <end position="315"/>
    </location>
</feature>
<comment type="subcellular location">
    <subcellularLocation>
        <location evidence="1">Membrane</location>
        <topology evidence="1">Multi-pass membrane protein</topology>
    </subcellularLocation>
</comment>
<evidence type="ECO:0000256" key="2">
    <source>
        <dbReference type="ARBA" id="ARBA00022692"/>
    </source>
</evidence>
<feature type="transmembrane region" description="Helical" evidence="6">
    <location>
        <begin position="159"/>
        <end position="181"/>
    </location>
</feature>
<protein>
    <submittedName>
        <fullName evidence="8">ABC-2 family transporter protein</fullName>
    </submittedName>
</protein>
<dbReference type="Pfam" id="PF12698">
    <property type="entry name" value="ABC2_membrane_3"/>
    <property type="match status" value="1"/>
</dbReference>
<dbReference type="GO" id="GO:0016020">
    <property type="term" value="C:membrane"/>
    <property type="evidence" value="ECO:0007669"/>
    <property type="project" value="UniProtKB-SubCell"/>
</dbReference>
<dbReference type="AlphaFoldDB" id="A0A0F0LCL6"/>
<sequence>MSPSTRSETRSVRPQPSSGPQASMVWLVAEREISSKLRSKAFLISTGILLLIALAGIVIGGFASKNAGSDAMPVAVTSQTASAVSALPGVKVTQVADEAAAEELVRSEKVDAAVLPGDNPSGYTVIALKDAPGSLVSALSQAPDVQILEPATTNPLLRYFIAIGFGLVFMMAAATFGGTIAQSVVEEKQTRVVEVLLSAIPARTLLAGKVIGNTVLAMGQILALAAIATVGLIVTGQNAVLSTLGAPIIWFAVFFLFGFILLAALFAAAASMVSRQEDIGSTTTPITMLVMAPYVLVIVFNDNPLVLTIMSYVPFSAPVGMPMRLFVGEAQWWEPLLSLAILLASCVAAIVIGAKIYENSLLRMGSRVKLAEALRG</sequence>
<evidence type="ECO:0000313" key="9">
    <source>
        <dbReference type="Proteomes" id="UP000033640"/>
    </source>
</evidence>
<evidence type="ECO:0000313" key="8">
    <source>
        <dbReference type="EMBL" id="KJL30419.1"/>
    </source>
</evidence>
<feature type="transmembrane region" description="Helical" evidence="6">
    <location>
        <begin position="215"/>
        <end position="236"/>
    </location>
</feature>
<feature type="transmembrane region" description="Helical" evidence="6">
    <location>
        <begin position="41"/>
        <end position="63"/>
    </location>
</feature>
<evidence type="ECO:0000259" key="7">
    <source>
        <dbReference type="Pfam" id="PF12698"/>
    </source>
</evidence>
<dbReference type="PATRIC" id="fig|82380.11.peg.832"/>
<feature type="transmembrane region" description="Helical" evidence="6">
    <location>
        <begin position="248"/>
        <end position="273"/>
    </location>
</feature>
<feature type="transmembrane region" description="Helical" evidence="6">
    <location>
        <begin position="335"/>
        <end position="357"/>
    </location>
</feature>
<accession>A0A0F0LCL6</accession>
<dbReference type="PANTHER" id="PTHR43471">
    <property type="entry name" value="ABC TRANSPORTER PERMEASE"/>
    <property type="match status" value="1"/>
</dbReference>
<evidence type="ECO:0000256" key="4">
    <source>
        <dbReference type="ARBA" id="ARBA00023136"/>
    </source>
</evidence>
<dbReference type="InterPro" id="IPR013525">
    <property type="entry name" value="ABC2_TM"/>
</dbReference>